<evidence type="ECO:0000313" key="1">
    <source>
        <dbReference type="EMBL" id="BDT61178.1"/>
    </source>
</evidence>
<proteinExistence type="predicted"/>
<reference evidence="1" key="1">
    <citation type="submission" date="2022-11" db="EMBL/GenBank/DDBJ databases">
        <title>Isolation and characterization of PLA-degrading bacterium Massilia sp. from Antarctic soil.</title>
        <authorList>
            <person name="Sato K."/>
            <person name="Gomez-Fuentes C."/>
            <person name="Ahmad S.A."/>
            <person name="Zulkharnain A."/>
        </authorList>
    </citation>
    <scope>NUCLEOTIDE SEQUENCE</scope>
    <source>
        <strain evidence="1">N-3</strain>
    </source>
</reference>
<dbReference type="EMBL" id="AP026966">
    <property type="protein sequence ID" value="BDT61178.1"/>
    <property type="molecule type" value="Genomic_DNA"/>
</dbReference>
<accession>A0ABM8CD12</accession>
<sequence length="133" mass="14202">MPLVLRAALLAGLAILILLAVRKPLRRYSVAMVIGDANSSSVAFQVNADGFEGDGKHSIPRVLTPAGEKFSVSTGEWRLDMIVRPTDTPDKVWLTGKLFKGAALVTAPTLLARVRVGEGDKAFSMAMTVTPQP</sequence>
<gene>
    <name evidence="1" type="ORF">MasN3_46720</name>
</gene>
<organism evidence="1 2">
    <name type="scientific">Massilia varians</name>
    <dbReference type="NCBI Taxonomy" id="457921"/>
    <lineage>
        <taxon>Bacteria</taxon>
        <taxon>Pseudomonadati</taxon>
        <taxon>Pseudomonadota</taxon>
        <taxon>Betaproteobacteria</taxon>
        <taxon>Burkholderiales</taxon>
        <taxon>Oxalobacteraceae</taxon>
        <taxon>Telluria group</taxon>
        <taxon>Massilia</taxon>
    </lineage>
</organism>
<name>A0ABM8CD12_9BURK</name>
<keyword evidence="2" id="KW-1185">Reference proteome</keyword>
<protein>
    <submittedName>
        <fullName evidence="1">Uncharacterized protein</fullName>
    </submittedName>
</protein>
<evidence type="ECO:0000313" key="2">
    <source>
        <dbReference type="Proteomes" id="UP001163336"/>
    </source>
</evidence>
<dbReference type="Proteomes" id="UP001163336">
    <property type="component" value="Chromosome"/>
</dbReference>